<gene>
    <name evidence="2" type="ORF">J2Z66_007531</name>
</gene>
<reference evidence="2 3" key="1">
    <citation type="submission" date="2021-03" db="EMBL/GenBank/DDBJ databases">
        <title>Genomic Encyclopedia of Type Strains, Phase IV (KMG-IV): sequencing the most valuable type-strain genomes for metagenomic binning, comparative biology and taxonomic classification.</title>
        <authorList>
            <person name="Goeker M."/>
        </authorList>
    </citation>
    <scope>NUCLEOTIDE SEQUENCE [LARGE SCALE GENOMIC DNA]</scope>
    <source>
        <strain evidence="2 3">DSM 26048</strain>
    </source>
</reference>
<dbReference type="PROSITE" id="PS51832">
    <property type="entry name" value="HD_GYP"/>
    <property type="match status" value="1"/>
</dbReference>
<accession>A0ABS4J7R1</accession>
<dbReference type="RefSeq" id="WP_209977826.1">
    <property type="nucleotide sequence ID" value="NZ_JAGGLB010000040.1"/>
</dbReference>
<dbReference type="Gene3D" id="1.10.3210.10">
    <property type="entry name" value="Hypothetical protein af1432"/>
    <property type="match status" value="1"/>
</dbReference>
<dbReference type="Proteomes" id="UP001519287">
    <property type="component" value="Unassembled WGS sequence"/>
</dbReference>
<evidence type="ECO:0000313" key="2">
    <source>
        <dbReference type="EMBL" id="MBP1995889.1"/>
    </source>
</evidence>
<dbReference type="SMART" id="SM00471">
    <property type="entry name" value="HDc"/>
    <property type="match status" value="1"/>
</dbReference>
<dbReference type="InterPro" id="IPR006675">
    <property type="entry name" value="HDIG_dom"/>
</dbReference>
<dbReference type="Pfam" id="PF13487">
    <property type="entry name" value="HD_5"/>
    <property type="match status" value="1"/>
</dbReference>
<comment type="caution">
    <text evidence="2">The sequence shown here is derived from an EMBL/GenBank/DDBJ whole genome shotgun (WGS) entry which is preliminary data.</text>
</comment>
<proteinExistence type="predicted"/>
<dbReference type="InterPro" id="IPR037522">
    <property type="entry name" value="HD_GYP_dom"/>
</dbReference>
<keyword evidence="3" id="KW-1185">Reference proteome</keyword>
<dbReference type="NCBIfam" id="TIGR00277">
    <property type="entry name" value="HDIG"/>
    <property type="match status" value="1"/>
</dbReference>
<dbReference type="PANTHER" id="PTHR43155:SF2">
    <property type="entry name" value="CYCLIC DI-GMP PHOSPHODIESTERASE PA4108"/>
    <property type="match status" value="1"/>
</dbReference>
<organism evidence="2 3">
    <name type="scientific">Paenibacillus eucommiae</name>
    <dbReference type="NCBI Taxonomy" id="1355755"/>
    <lineage>
        <taxon>Bacteria</taxon>
        <taxon>Bacillati</taxon>
        <taxon>Bacillota</taxon>
        <taxon>Bacilli</taxon>
        <taxon>Bacillales</taxon>
        <taxon>Paenibacillaceae</taxon>
        <taxon>Paenibacillus</taxon>
    </lineage>
</organism>
<dbReference type="InterPro" id="IPR003607">
    <property type="entry name" value="HD/PDEase_dom"/>
</dbReference>
<sequence>MRIHVLQLQAADRLISDTFNSVGLNVLSAGTFIEPADIQKLILHDIEYVDISPRGATHTFEIESAIILNQNQLEQEMTFADAITGIKDLFRSADLEGVIRQEIVEASFNPLIHSFQQQKDVVSLLLSLNSKDDYTYQHSVQVGMLSYYIAKWLHKSEEEALLIGKAGYLHDIGKCRIDNTILKKPGRLTESEYNEIKKHTTYGFEIIQQSFHEECLSLTALQHHERLDGKGYPHGIKGPDIHPYAKIVAVADIYSAMISNRVYQEKKDLLFVLKELHRMSFGELDPRATQVFIQHMIPNFIGKKVVLSDGRKGIIVMTNPSDYFKPLVQIGEDFINLSEEAHLEIELIAM</sequence>
<evidence type="ECO:0000313" key="3">
    <source>
        <dbReference type="Proteomes" id="UP001519287"/>
    </source>
</evidence>
<protein>
    <submittedName>
        <fullName evidence="2">Nucleotidyltransferase with HDIG domain</fullName>
    </submittedName>
</protein>
<name>A0ABS4J7R1_9BACL</name>
<dbReference type="EMBL" id="JAGGLB010000040">
    <property type="protein sequence ID" value="MBP1995889.1"/>
    <property type="molecule type" value="Genomic_DNA"/>
</dbReference>
<feature type="domain" description="HD-GYP" evidence="1">
    <location>
        <begin position="113"/>
        <end position="308"/>
    </location>
</feature>
<evidence type="ECO:0000259" key="1">
    <source>
        <dbReference type="PROSITE" id="PS51832"/>
    </source>
</evidence>
<dbReference type="CDD" id="cd00077">
    <property type="entry name" value="HDc"/>
    <property type="match status" value="1"/>
</dbReference>
<dbReference type="SUPFAM" id="SSF109604">
    <property type="entry name" value="HD-domain/PDEase-like"/>
    <property type="match status" value="1"/>
</dbReference>
<dbReference type="PANTHER" id="PTHR43155">
    <property type="entry name" value="CYCLIC DI-GMP PHOSPHODIESTERASE PA4108-RELATED"/>
    <property type="match status" value="1"/>
</dbReference>